<sequence length="66" mass="7152">MLRRSNPWRSVKVATAKPNLAVPMLLGRTEPRSPEMLSVNGNQSSSKGTKTIGIHIDQYFSGGLIG</sequence>
<evidence type="ECO:0000313" key="1">
    <source>
        <dbReference type="EMBL" id="ELU39592.1"/>
    </source>
</evidence>
<protein>
    <submittedName>
        <fullName evidence="1">Uncharacterized protein</fullName>
    </submittedName>
</protein>
<comment type="caution">
    <text evidence="1">The sequence shown here is derived from an EMBL/GenBank/DDBJ whole genome shotgun (WGS) entry which is preliminary data.</text>
</comment>
<name>L8WS09_THACA</name>
<dbReference type="Proteomes" id="UP000011668">
    <property type="component" value="Unassembled WGS sequence"/>
</dbReference>
<dbReference type="AlphaFoldDB" id="L8WS09"/>
<gene>
    <name evidence="1" type="ORF">AG1IA_06376</name>
</gene>
<evidence type="ECO:0000313" key="2">
    <source>
        <dbReference type="Proteomes" id="UP000011668"/>
    </source>
</evidence>
<dbReference type="HOGENOM" id="CLU_2832936_0_0_1"/>
<dbReference type="EMBL" id="AFRT01001691">
    <property type="protein sequence ID" value="ELU39592.1"/>
    <property type="molecule type" value="Genomic_DNA"/>
</dbReference>
<proteinExistence type="predicted"/>
<keyword evidence="2" id="KW-1185">Reference proteome</keyword>
<organism evidence="1 2">
    <name type="scientific">Thanatephorus cucumeris (strain AG1-IA)</name>
    <name type="common">Rice sheath blight fungus</name>
    <name type="synonym">Rhizoctonia solani</name>
    <dbReference type="NCBI Taxonomy" id="983506"/>
    <lineage>
        <taxon>Eukaryota</taxon>
        <taxon>Fungi</taxon>
        <taxon>Dikarya</taxon>
        <taxon>Basidiomycota</taxon>
        <taxon>Agaricomycotina</taxon>
        <taxon>Agaricomycetes</taxon>
        <taxon>Cantharellales</taxon>
        <taxon>Ceratobasidiaceae</taxon>
        <taxon>Rhizoctonia</taxon>
        <taxon>Rhizoctonia solani AG-1</taxon>
    </lineage>
</organism>
<reference evidence="1 2" key="1">
    <citation type="journal article" date="2013" name="Nat. Commun.">
        <title>The evolution and pathogenic mechanisms of the rice sheath blight pathogen.</title>
        <authorList>
            <person name="Zheng A."/>
            <person name="Lin R."/>
            <person name="Xu L."/>
            <person name="Qin P."/>
            <person name="Tang C."/>
            <person name="Ai P."/>
            <person name="Zhang D."/>
            <person name="Liu Y."/>
            <person name="Sun Z."/>
            <person name="Feng H."/>
            <person name="Wang Y."/>
            <person name="Chen Y."/>
            <person name="Liang X."/>
            <person name="Fu R."/>
            <person name="Li Q."/>
            <person name="Zhang J."/>
            <person name="Yu X."/>
            <person name="Xie Z."/>
            <person name="Ding L."/>
            <person name="Guan P."/>
            <person name="Tang J."/>
            <person name="Liang Y."/>
            <person name="Wang S."/>
            <person name="Deng Q."/>
            <person name="Li S."/>
            <person name="Zhu J."/>
            <person name="Wang L."/>
            <person name="Liu H."/>
            <person name="Li P."/>
        </authorList>
    </citation>
    <scope>NUCLEOTIDE SEQUENCE [LARGE SCALE GENOMIC DNA]</scope>
    <source>
        <strain evidence="2">AG-1 IA</strain>
    </source>
</reference>
<accession>L8WS09</accession>